<dbReference type="SUPFAM" id="SSF50729">
    <property type="entry name" value="PH domain-like"/>
    <property type="match status" value="1"/>
</dbReference>
<feature type="compositionally biased region" description="Low complexity" evidence="2">
    <location>
        <begin position="247"/>
        <end position="280"/>
    </location>
</feature>
<gene>
    <name evidence="5" type="ORF">QE152_g31111</name>
</gene>
<comment type="caution">
    <text evidence="5">The sequence shown here is derived from an EMBL/GenBank/DDBJ whole genome shotgun (WGS) entry which is preliminary data.</text>
</comment>
<dbReference type="SMART" id="SM00233">
    <property type="entry name" value="PH"/>
    <property type="match status" value="1"/>
</dbReference>
<dbReference type="GO" id="GO:0005085">
    <property type="term" value="F:guanyl-nucleotide exchange factor activity"/>
    <property type="evidence" value="ECO:0007669"/>
    <property type="project" value="InterPro"/>
</dbReference>
<dbReference type="CDD" id="cd00160">
    <property type="entry name" value="RhoGEF"/>
    <property type="match status" value="1"/>
</dbReference>
<dbReference type="CDD" id="cd13243">
    <property type="entry name" value="PH_PLEKHG1_G2_G3"/>
    <property type="match status" value="1"/>
</dbReference>
<feature type="region of interest" description="Disordered" evidence="2">
    <location>
        <begin position="1103"/>
        <end position="1122"/>
    </location>
</feature>
<dbReference type="SUPFAM" id="SSF48065">
    <property type="entry name" value="DBL homology domain (DH-domain)"/>
    <property type="match status" value="1"/>
</dbReference>
<feature type="compositionally biased region" description="Basic and acidic residues" evidence="2">
    <location>
        <begin position="696"/>
        <end position="717"/>
    </location>
</feature>
<dbReference type="InterPro" id="IPR011993">
    <property type="entry name" value="PH-like_dom_sf"/>
</dbReference>
<dbReference type="EMBL" id="JASPKY010000433">
    <property type="protein sequence ID" value="KAK9700647.1"/>
    <property type="molecule type" value="Genomic_DNA"/>
</dbReference>
<dbReference type="InterPro" id="IPR035899">
    <property type="entry name" value="DBL_dom_sf"/>
</dbReference>
<evidence type="ECO:0000256" key="1">
    <source>
        <dbReference type="ARBA" id="ARBA00022553"/>
    </source>
</evidence>
<dbReference type="InterPro" id="IPR001849">
    <property type="entry name" value="PH_domain"/>
</dbReference>
<dbReference type="Proteomes" id="UP001458880">
    <property type="component" value="Unassembled WGS sequence"/>
</dbReference>
<feature type="compositionally biased region" description="Polar residues" evidence="2">
    <location>
        <begin position="281"/>
        <end position="293"/>
    </location>
</feature>
<keyword evidence="1" id="KW-0597">Phosphoprotein</keyword>
<proteinExistence type="predicted"/>
<dbReference type="InterPro" id="IPR043324">
    <property type="entry name" value="PH_PLEKHG1_G2_G3"/>
</dbReference>
<accession>A0AAW1JBP4</accession>
<dbReference type="Gene3D" id="2.30.29.30">
    <property type="entry name" value="Pleckstrin-homology domain (PH domain)/Phosphotyrosine-binding domain (PTB)"/>
    <property type="match status" value="1"/>
</dbReference>
<dbReference type="SMART" id="SM00325">
    <property type="entry name" value="RhoGEF"/>
    <property type="match status" value="1"/>
</dbReference>
<dbReference type="PROSITE" id="PS50010">
    <property type="entry name" value="DH_2"/>
    <property type="match status" value="1"/>
</dbReference>
<feature type="domain" description="PH" evidence="3">
    <location>
        <begin position="521"/>
        <end position="621"/>
    </location>
</feature>
<feature type="region of interest" description="Disordered" evidence="2">
    <location>
        <begin position="246"/>
        <end position="309"/>
    </location>
</feature>
<evidence type="ECO:0000313" key="5">
    <source>
        <dbReference type="EMBL" id="KAK9700647.1"/>
    </source>
</evidence>
<feature type="compositionally biased region" description="Pro residues" evidence="2">
    <location>
        <begin position="1104"/>
        <end position="1113"/>
    </location>
</feature>
<dbReference type="AlphaFoldDB" id="A0AAW1JBP4"/>
<protein>
    <submittedName>
        <fullName evidence="5">RhoGEF domain</fullName>
    </submittedName>
</protein>
<keyword evidence="6" id="KW-1185">Reference proteome</keyword>
<dbReference type="Pfam" id="PF00621">
    <property type="entry name" value="RhoGEF"/>
    <property type="match status" value="1"/>
</dbReference>
<dbReference type="PANTHER" id="PTHR45924">
    <property type="entry name" value="FI17866P1"/>
    <property type="match status" value="1"/>
</dbReference>
<evidence type="ECO:0000313" key="6">
    <source>
        <dbReference type="Proteomes" id="UP001458880"/>
    </source>
</evidence>
<dbReference type="PANTHER" id="PTHR45924:SF2">
    <property type="entry name" value="FI17866P1"/>
    <property type="match status" value="1"/>
</dbReference>
<organism evidence="5 6">
    <name type="scientific">Popillia japonica</name>
    <name type="common">Japanese beetle</name>
    <dbReference type="NCBI Taxonomy" id="7064"/>
    <lineage>
        <taxon>Eukaryota</taxon>
        <taxon>Metazoa</taxon>
        <taxon>Ecdysozoa</taxon>
        <taxon>Arthropoda</taxon>
        <taxon>Hexapoda</taxon>
        <taxon>Insecta</taxon>
        <taxon>Pterygota</taxon>
        <taxon>Neoptera</taxon>
        <taxon>Endopterygota</taxon>
        <taxon>Coleoptera</taxon>
        <taxon>Polyphaga</taxon>
        <taxon>Scarabaeiformia</taxon>
        <taxon>Scarabaeidae</taxon>
        <taxon>Rutelinae</taxon>
        <taxon>Popillia</taxon>
    </lineage>
</organism>
<dbReference type="InterPro" id="IPR055251">
    <property type="entry name" value="SOS1_NGEF_PH"/>
</dbReference>
<evidence type="ECO:0000259" key="3">
    <source>
        <dbReference type="PROSITE" id="PS50003"/>
    </source>
</evidence>
<dbReference type="InterPro" id="IPR000219">
    <property type="entry name" value="DH_dom"/>
</dbReference>
<name>A0AAW1JBP4_POPJA</name>
<dbReference type="Gene3D" id="1.20.900.10">
    <property type="entry name" value="Dbl homology (DH) domain"/>
    <property type="match status" value="1"/>
</dbReference>
<dbReference type="Pfam" id="PF22697">
    <property type="entry name" value="SOS1_NGEF_PH"/>
    <property type="match status" value="1"/>
</dbReference>
<evidence type="ECO:0000259" key="4">
    <source>
        <dbReference type="PROSITE" id="PS50010"/>
    </source>
</evidence>
<feature type="domain" description="DH" evidence="4">
    <location>
        <begin position="321"/>
        <end position="497"/>
    </location>
</feature>
<reference evidence="5 6" key="1">
    <citation type="journal article" date="2024" name="BMC Genomics">
        <title>De novo assembly and annotation of Popillia japonica's genome with initial clues to its potential as an invasive pest.</title>
        <authorList>
            <person name="Cucini C."/>
            <person name="Boschi S."/>
            <person name="Funari R."/>
            <person name="Cardaioli E."/>
            <person name="Iannotti N."/>
            <person name="Marturano G."/>
            <person name="Paoli F."/>
            <person name="Bruttini M."/>
            <person name="Carapelli A."/>
            <person name="Frati F."/>
            <person name="Nardi F."/>
        </authorList>
    </citation>
    <scope>NUCLEOTIDE SEQUENCE [LARGE SCALE GENOMIC DNA]</scope>
    <source>
        <strain evidence="5">DMR45628</strain>
    </source>
</reference>
<feature type="region of interest" description="Disordered" evidence="2">
    <location>
        <begin position="696"/>
        <end position="724"/>
    </location>
</feature>
<dbReference type="GO" id="GO:0031267">
    <property type="term" value="F:small GTPase binding"/>
    <property type="evidence" value="ECO:0007669"/>
    <property type="project" value="TreeGrafter"/>
</dbReference>
<dbReference type="PROSITE" id="PS50003">
    <property type="entry name" value="PH_DOMAIN"/>
    <property type="match status" value="1"/>
</dbReference>
<evidence type="ECO:0000256" key="2">
    <source>
        <dbReference type="SAM" id="MobiDB-lite"/>
    </source>
</evidence>
<sequence length="1170" mass="132735">MSDSDDTWEDFFGPSTELMPGILSDINRIFDGARERQKYDFESIHTSPQIIEKANNFVNLSLNVQKILSNISELDGSRSSSIQTENRPIKKTLTKRGRTSGQFSPEGTLYKSEESLDLISPNVQKMLSNLPDTELVILNAGSVEKKVRNSSFLNVNVNESKSSDPTDDIEQAIFDSSNLSDTLYSDSDCMPEKSDIDNCAIANGRNECVTTLVSKPLGNYNQTLPCGIASRTPVGRKNMGKYLQVPSESSIGTNSTSSEVSRPVSLTSLGSCSSSGSSGTHQPGSVYQASAESLDSDPEFLGSQGSADSGISVESTVIHPKEYDVVAEIIDTEAKYVEDLHKVIQDYLEPWRLNSECCLHEHIPSLFNNLEEIHEFNKSFLQQLKDANSDPSATAKVFINNTGFTIYTDYCTNYPTTISVLTELMRNEDTAKYFKQVQMENNHDLPLGSYLLKPVQRILRYRMLLQRLSERSKLEHKHIVDMALTTMTSVADHINNMKRKHEIAVRIQEIQSQLYGWTGPDLTTLGELIAEGSFRVGGVKGRRHIFLFDKVLLLTKCKQDGNFVYKSHIMCSNLMLVEQVRGDPLSFHVLPFDNPRLQCTLRARSPQHKREWTGQLKRVIIENYNAAIPNHAQQLLMQLGQDVPEKEEAAELWLPLKKQYSTPHYLVNIFLLFLEEAAELWLPLKKQYSTPHYLERRSRVRQSRDPSARRAASHDRAFPSLGSWRRKSEPNVVQQYDTKTVPTRISKIKKSKESTATFYTDFSDSENCDNENTKQILTEDKFSFTQKEKNENESVSQSIEKITNAMLHRKFDDSKLSLRESETEPNICMKLDKDELVANKADSLPRSFQLNNNQLDCKSESYESLNHSNKSFKVTNLSIESEMFPATNLENSDHPEHKIYRKSTIRNSLLQKYHAIRDRHKKIVINQVSKIIGARIANPDYEDPQKLFCSISSLNNSMSSIASYKSESHDIEFDVPDDFDMTINENEVLTEFDKRLQINNNEACSEVDISSQRVVEEEITVHNQRIVSQLNVSNSSQNSDSYYESLMEDTLNETDLGRCDSFRVSSDINKSTNVAVPKCEDNNETISSVISKMDLNRKFVRPSKAPPPIPAKPSKPIIDNHTRKDHQDTFHKTILLKKNNDLISTSETLQRSVCYSKQFISASNIDVKEK</sequence>